<name>F9RME3_9VIBR</name>
<feature type="non-terminal residue" evidence="3">
    <location>
        <position position="318"/>
    </location>
</feature>
<evidence type="ECO:0000313" key="4">
    <source>
        <dbReference type="Proteomes" id="UP000004349"/>
    </source>
</evidence>
<evidence type="ECO:0000313" key="3">
    <source>
        <dbReference type="EMBL" id="EGU38359.1"/>
    </source>
</evidence>
<dbReference type="Pfam" id="PF07157">
    <property type="entry name" value="DNA_circ_N"/>
    <property type="match status" value="1"/>
</dbReference>
<protein>
    <submittedName>
        <fullName evidence="3">DNA circulation protein</fullName>
    </submittedName>
</protein>
<reference evidence="3 4" key="1">
    <citation type="journal article" date="2012" name="Int. J. Syst. Evol. Microbiol.">
        <title>Vibrio caribbeanicus sp. nov., isolated from the marine sponge Scleritoderma cyanea.</title>
        <authorList>
            <person name="Hoffmann M."/>
            <person name="Monday S.R."/>
            <person name="Allard M.W."/>
            <person name="Strain E.A."/>
            <person name="Whittaker P."/>
            <person name="Naum M."/>
            <person name="McCarthy P.J."/>
            <person name="Lopez J.V."/>
            <person name="Fischer M."/>
            <person name="Brown E.W."/>
        </authorList>
    </citation>
    <scope>NUCLEOTIDE SEQUENCE [LARGE SCALE GENOMIC DNA]</scope>
    <source>
        <strain evidence="3 4">LMG 19158</strain>
    </source>
</reference>
<dbReference type="InterPro" id="IPR009826">
    <property type="entry name" value="DNA_circ_N"/>
</dbReference>
<accession>F9RME3</accession>
<dbReference type="AlphaFoldDB" id="F9RME3"/>
<evidence type="ECO:0000259" key="2">
    <source>
        <dbReference type="Pfam" id="PF07157"/>
    </source>
</evidence>
<dbReference type="RefSeq" id="WP_005594654.1">
    <property type="nucleotide sequence ID" value="NZ_AFWE01000082.1"/>
</dbReference>
<dbReference type="EMBL" id="AFWE01000082">
    <property type="protein sequence ID" value="EGU38359.1"/>
    <property type="molecule type" value="Genomic_DNA"/>
</dbReference>
<feature type="region of interest" description="Disordered" evidence="1">
    <location>
        <begin position="298"/>
        <end position="318"/>
    </location>
</feature>
<feature type="compositionally biased region" description="Basic and acidic residues" evidence="1">
    <location>
        <begin position="306"/>
        <end position="318"/>
    </location>
</feature>
<evidence type="ECO:0000256" key="1">
    <source>
        <dbReference type="SAM" id="MobiDB-lite"/>
    </source>
</evidence>
<dbReference type="Proteomes" id="UP000004349">
    <property type="component" value="Unassembled WGS sequence"/>
</dbReference>
<comment type="caution">
    <text evidence="3">The sequence shown here is derived from an EMBL/GenBank/DDBJ whole genome shotgun (WGS) entry which is preliminary data.</text>
</comment>
<gene>
    <name evidence="3" type="ORF">VIS19158_09134</name>
</gene>
<organism evidence="3 4">
    <name type="scientific">Vibrio scophthalmi LMG 19158</name>
    <dbReference type="NCBI Taxonomy" id="870967"/>
    <lineage>
        <taxon>Bacteria</taxon>
        <taxon>Pseudomonadati</taxon>
        <taxon>Pseudomonadota</taxon>
        <taxon>Gammaproteobacteria</taxon>
        <taxon>Vibrionales</taxon>
        <taxon>Vibrionaceae</taxon>
        <taxon>Vibrio</taxon>
    </lineage>
</organism>
<dbReference type="eggNOG" id="COG4228">
    <property type="taxonomic scope" value="Bacteria"/>
</dbReference>
<sequence>MNMTTENNHDYRPASFRGVEFFVDGIEGTGGRRAVPHAYPKRETGWTEDNGAVLSQQKVTGFCLGDDYLVQLAAILEALNKPGPGEMVHPWWGRQRVQIGKVTHSLSTKNGGYATISFEVFEAGNPLFPSQVADTSEEVKSAASSAREATIEEFETQFETEELPSYAQESLLDTFNGYSDSLKEMVNQLPDLPDDIGNWIDAIDNFKNNVGLLMAYPGQLAMQVTDLIYDVHNLVTTPPAALDVYTSLKNRFDGMKAYVDFEDGNTVDKVVSRNKALTQQLFINSLATEQAQSLSDSLNAMTTTKNGDDSDFDSKRAT</sequence>
<proteinExistence type="predicted"/>
<feature type="domain" description="DNA circulation N-terminal" evidence="2">
    <location>
        <begin position="11"/>
        <end position="97"/>
    </location>
</feature>